<comment type="caution">
    <text evidence="1">The sequence shown here is derived from an EMBL/GenBank/DDBJ whole genome shotgun (WGS) entry which is preliminary data.</text>
</comment>
<evidence type="ECO:0000313" key="1">
    <source>
        <dbReference type="EMBL" id="TWU14973.1"/>
    </source>
</evidence>
<dbReference type="Proteomes" id="UP000316304">
    <property type="component" value="Unassembled WGS sequence"/>
</dbReference>
<organism evidence="1 2">
    <name type="scientific">Novipirellula galeiformis</name>
    <dbReference type="NCBI Taxonomy" id="2528004"/>
    <lineage>
        <taxon>Bacteria</taxon>
        <taxon>Pseudomonadati</taxon>
        <taxon>Planctomycetota</taxon>
        <taxon>Planctomycetia</taxon>
        <taxon>Pirellulales</taxon>
        <taxon>Pirellulaceae</taxon>
        <taxon>Novipirellula</taxon>
    </lineage>
</organism>
<dbReference type="AlphaFoldDB" id="A0A5C6BRU2"/>
<accession>A0A5C6BRU2</accession>
<proteinExistence type="predicted"/>
<sequence>MRNTQLNKRLVHFCLIGCKILPSSAPPTNETLWNSDVMEQRFGARTKKPTQAGDGPEWVFV</sequence>
<keyword evidence="2" id="KW-1185">Reference proteome</keyword>
<dbReference type="EMBL" id="SJPT01000016">
    <property type="protein sequence ID" value="TWU14973.1"/>
    <property type="molecule type" value="Genomic_DNA"/>
</dbReference>
<reference evidence="1 2" key="1">
    <citation type="submission" date="2019-02" db="EMBL/GenBank/DDBJ databases">
        <title>Deep-cultivation of Planctomycetes and their phenomic and genomic characterization uncovers novel biology.</title>
        <authorList>
            <person name="Wiegand S."/>
            <person name="Jogler M."/>
            <person name="Boedeker C."/>
            <person name="Pinto D."/>
            <person name="Vollmers J."/>
            <person name="Rivas-Marin E."/>
            <person name="Kohn T."/>
            <person name="Peeters S.H."/>
            <person name="Heuer A."/>
            <person name="Rast P."/>
            <person name="Oberbeckmann S."/>
            <person name="Bunk B."/>
            <person name="Jeske O."/>
            <person name="Meyerdierks A."/>
            <person name="Storesund J.E."/>
            <person name="Kallscheuer N."/>
            <person name="Luecker S."/>
            <person name="Lage O.M."/>
            <person name="Pohl T."/>
            <person name="Merkel B.J."/>
            <person name="Hornburger P."/>
            <person name="Mueller R.-W."/>
            <person name="Bruemmer F."/>
            <person name="Labrenz M."/>
            <person name="Spormann A.M."/>
            <person name="Op Den Camp H."/>
            <person name="Overmann J."/>
            <person name="Amann R."/>
            <person name="Jetten M.S.M."/>
            <person name="Mascher T."/>
            <person name="Medema M.H."/>
            <person name="Devos D.P."/>
            <person name="Kaster A.-K."/>
            <person name="Ovreas L."/>
            <person name="Rohde M."/>
            <person name="Galperin M.Y."/>
            <person name="Jogler C."/>
        </authorList>
    </citation>
    <scope>NUCLEOTIDE SEQUENCE [LARGE SCALE GENOMIC DNA]</scope>
    <source>
        <strain evidence="1 2">Pla52o</strain>
    </source>
</reference>
<gene>
    <name evidence="1" type="ORF">Pla52o_55100</name>
</gene>
<evidence type="ECO:0000313" key="2">
    <source>
        <dbReference type="Proteomes" id="UP000316304"/>
    </source>
</evidence>
<protein>
    <submittedName>
        <fullName evidence="1">Uncharacterized protein</fullName>
    </submittedName>
</protein>
<name>A0A5C6BRU2_9BACT</name>